<dbReference type="PANTHER" id="PTHR42824:SF1">
    <property type="entry name" value="GLUTAMINE AMIDOTRANSFERASE YAFJ-RELATED"/>
    <property type="match status" value="1"/>
</dbReference>
<dbReference type="Proteomes" id="UP001195624">
    <property type="component" value="Unassembled WGS sequence"/>
</dbReference>
<dbReference type="SUPFAM" id="SSF56235">
    <property type="entry name" value="N-terminal nucleophile aminohydrolases (Ntn hydrolases)"/>
    <property type="match status" value="1"/>
</dbReference>
<keyword evidence="3" id="KW-0378">Hydrolase</keyword>
<evidence type="ECO:0000256" key="1">
    <source>
        <dbReference type="ARBA" id="ARBA00022962"/>
    </source>
</evidence>
<feature type="domain" description="Glutamine amidotransferase type-2" evidence="2">
    <location>
        <begin position="2"/>
        <end position="235"/>
    </location>
</feature>
<dbReference type="EMBL" id="JAGGMQ010000001">
    <property type="protein sequence ID" value="MBP2168989.1"/>
    <property type="molecule type" value="Genomic_DNA"/>
</dbReference>
<dbReference type="RefSeq" id="WP_026111606.1">
    <property type="nucleotide sequence ID" value="NZ_JAGGMQ010000001.1"/>
</dbReference>
<dbReference type="EC" id="3.5.1.118" evidence="3"/>
<sequence length="235" mass="26653">MCRMIMAQGAFSVEAVMHAARAMSCGETAQHDGPIKQHPNGWGCLWLDNGKVRTLHGTGTFADALPTIDISAIRTDFLAVHVRHATLTKNSGRQFSHPLLRNSGNTQWYMMHNGFLPTIHQHLGMEASSFDSAEYLQYIVDRITPADMSRHYLQEKMAQVAPGGSSGNAFFITREKAWAWQWYPDDTPFPHYFTLHCYHDNKTTYISSEIIPDLATASGWRRMENHELHELTFAE</sequence>
<protein>
    <submittedName>
        <fullName evidence="3">Glutamine amidotransferase</fullName>
        <ecNumber evidence="3">3.5.1.118</ecNumber>
    </submittedName>
</protein>
<evidence type="ECO:0000259" key="2">
    <source>
        <dbReference type="PROSITE" id="PS51278"/>
    </source>
</evidence>
<dbReference type="PANTHER" id="PTHR42824">
    <property type="entry name" value="GLUTAMINE AMIDOTRANSFERASE"/>
    <property type="match status" value="1"/>
</dbReference>
<comment type="caution">
    <text evidence="3">The sequence shown here is derived from an EMBL/GenBank/DDBJ whole genome shotgun (WGS) entry which is preliminary data.</text>
</comment>
<name>A0ABS4P8L9_9GAMM</name>
<proteinExistence type="predicted"/>
<evidence type="ECO:0000313" key="4">
    <source>
        <dbReference type="Proteomes" id="UP001195624"/>
    </source>
</evidence>
<dbReference type="Gene3D" id="3.60.20.10">
    <property type="entry name" value="Glutamine Phosphoribosylpyrophosphate, subunit 1, domain 1"/>
    <property type="match status" value="1"/>
</dbReference>
<dbReference type="InterPro" id="IPR029055">
    <property type="entry name" value="Ntn_hydrolases_N"/>
</dbReference>
<dbReference type="GO" id="GO:0016787">
    <property type="term" value="F:hydrolase activity"/>
    <property type="evidence" value="ECO:0007669"/>
    <property type="project" value="UniProtKB-KW"/>
</dbReference>
<dbReference type="PROSITE" id="PS51278">
    <property type="entry name" value="GATASE_TYPE_2"/>
    <property type="match status" value="1"/>
</dbReference>
<reference evidence="4" key="1">
    <citation type="submission" date="2023-07" db="EMBL/GenBank/DDBJ databases">
        <title>Genome mining of underrepresented organisms for secondary metabolites.</title>
        <authorList>
            <person name="D'Agostino P.M."/>
        </authorList>
    </citation>
    <scope>NUCLEOTIDE SEQUENCE [LARGE SCALE GENOMIC DNA]</scope>
    <source>
        <strain evidence="4">WS4403</strain>
    </source>
</reference>
<keyword evidence="4" id="KW-1185">Reference proteome</keyword>
<accession>A0ABS4P8L9</accession>
<evidence type="ECO:0000313" key="3">
    <source>
        <dbReference type="EMBL" id="MBP2168989.1"/>
    </source>
</evidence>
<dbReference type="Pfam" id="PF13230">
    <property type="entry name" value="GATase_4"/>
    <property type="match status" value="1"/>
</dbReference>
<gene>
    <name evidence="3" type="ORF">J2125_002181</name>
</gene>
<organism evidence="3 4">
    <name type="scientific">Winslowiella toletana</name>
    <dbReference type="NCBI Taxonomy" id="92490"/>
    <lineage>
        <taxon>Bacteria</taxon>
        <taxon>Pseudomonadati</taxon>
        <taxon>Pseudomonadota</taxon>
        <taxon>Gammaproteobacteria</taxon>
        <taxon>Enterobacterales</taxon>
        <taxon>Erwiniaceae</taxon>
        <taxon>Winslowiella</taxon>
    </lineage>
</organism>
<dbReference type="InterPro" id="IPR017932">
    <property type="entry name" value="GATase_2_dom"/>
</dbReference>
<keyword evidence="1 3" id="KW-0315">Glutamine amidotransferase</keyword>
<dbReference type="InterPro" id="IPR026869">
    <property type="entry name" value="EgtC-like"/>
</dbReference>